<dbReference type="EMBL" id="KF433295">
    <property type="protein sequence ID" value="AII97619.1"/>
    <property type="molecule type" value="mRNA"/>
</dbReference>
<keyword evidence="3" id="KW-0813">Transport</keyword>
<keyword evidence="4" id="KW-0138">CF(0)</keyword>
<evidence type="ECO:0000313" key="11">
    <source>
        <dbReference type="EMBL" id="AII97619.1"/>
    </source>
</evidence>
<evidence type="ECO:0000256" key="3">
    <source>
        <dbReference type="ARBA" id="ARBA00022448"/>
    </source>
</evidence>
<dbReference type="GO" id="GO:0045259">
    <property type="term" value="C:proton-transporting ATP synthase complex"/>
    <property type="evidence" value="ECO:0007669"/>
    <property type="project" value="UniProtKB-KW"/>
</dbReference>
<comment type="similarity">
    <text evidence="2">Belongs to the ATPase A chain family.</text>
</comment>
<accession>A0A076L210</accession>
<evidence type="ECO:0000256" key="8">
    <source>
        <dbReference type="ARBA" id="ARBA00023065"/>
    </source>
</evidence>
<keyword evidence="8" id="KW-0406">Ion transport</keyword>
<dbReference type="GO" id="GO:1902600">
    <property type="term" value="P:proton transmembrane transport"/>
    <property type="evidence" value="ECO:0007669"/>
    <property type="project" value="UniProtKB-KW"/>
</dbReference>
<dbReference type="GO" id="GO:0006754">
    <property type="term" value="P:ATP biosynthetic process"/>
    <property type="evidence" value="ECO:0007669"/>
    <property type="project" value="UniProtKB-KW"/>
</dbReference>
<evidence type="ECO:0000256" key="9">
    <source>
        <dbReference type="ARBA" id="ARBA00023136"/>
    </source>
</evidence>
<evidence type="ECO:0000256" key="1">
    <source>
        <dbReference type="ARBA" id="ARBA00004141"/>
    </source>
</evidence>
<keyword evidence="5" id="KW-0812">Transmembrane</keyword>
<evidence type="ECO:0000256" key="2">
    <source>
        <dbReference type="ARBA" id="ARBA00006810"/>
    </source>
</evidence>
<keyword evidence="10" id="KW-0066">ATP synthesis</keyword>
<name>A0A076L210_NEPPI</name>
<proteinExistence type="evidence at transcript level"/>
<comment type="subcellular location">
    <subcellularLocation>
        <location evidence="1">Membrane</location>
        <topology evidence="1">Multi-pass membrane protein</topology>
    </subcellularLocation>
</comment>
<evidence type="ECO:0000256" key="7">
    <source>
        <dbReference type="ARBA" id="ARBA00022989"/>
    </source>
</evidence>
<protein>
    <submittedName>
        <fullName evidence="11">BLTX225</fullName>
    </submittedName>
</protein>
<evidence type="ECO:0000256" key="10">
    <source>
        <dbReference type="ARBA" id="ARBA00023310"/>
    </source>
</evidence>
<dbReference type="AlphaFoldDB" id="A0A076L210"/>
<evidence type="ECO:0000256" key="6">
    <source>
        <dbReference type="ARBA" id="ARBA00022781"/>
    </source>
</evidence>
<dbReference type="SUPFAM" id="SSF81336">
    <property type="entry name" value="F1F0 ATP synthase subunit A"/>
    <property type="match status" value="1"/>
</dbReference>
<evidence type="ECO:0000256" key="4">
    <source>
        <dbReference type="ARBA" id="ARBA00022547"/>
    </source>
</evidence>
<reference evidence="11" key="1">
    <citation type="submission" date="2013-07" db="EMBL/GenBank/DDBJ databases">
        <title>Nephila pilipes venom gland.</title>
        <authorList>
            <person name="Huo L.J."/>
        </authorList>
    </citation>
    <scope>NUCLEOTIDE SEQUENCE</scope>
    <source>
        <tissue evidence="11">Venom gland</tissue>
    </source>
</reference>
<keyword evidence="9" id="KW-0472">Membrane</keyword>
<dbReference type="InterPro" id="IPR035908">
    <property type="entry name" value="F0_ATP_A_sf"/>
</dbReference>
<keyword evidence="6" id="KW-0375">Hydrogen ion transport</keyword>
<sequence>MAIVFLCCGTFFYLIITNLMGLIPFVFTSRAHPIITLGIGLVI</sequence>
<keyword evidence="7" id="KW-1133">Transmembrane helix</keyword>
<evidence type="ECO:0000256" key="5">
    <source>
        <dbReference type="ARBA" id="ARBA00022692"/>
    </source>
</evidence>
<organism evidence="11">
    <name type="scientific">Nephila pilipes</name>
    <name type="common">Giant wood spider</name>
    <name type="synonym">Nephila maculata</name>
    <dbReference type="NCBI Taxonomy" id="299642"/>
    <lineage>
        <taxon>Eukaryota</taxon>
        <taxon>Metazoa</taxon>
        <taxon>Ecdysozoa</taxon>
        <taxon>Arthropoda</taxon>
        <taxon>Chelicerata</taxon>
        <taxon>Arachnida</taxon>
        <taxon>Araneae</taxon>
        <taxon>Araneomorphae</taxon>
        <taxon>Entelegynae</taxon>
        <taxon>Araneoidea</taxon>
        <taxon>Nephilidae</taxon>
        <taxon>Nephila</taxon>
    </lineage>
</organism>